<dbReference type="VEuPathDB" id="FungiDB:PC110_g13517"/>
<proteinExistence type="predicted"/>
<organism evidence="1 2">
    <name type="scientific">Phytophthora cactorum</name>
    <dbReference type="NCBI Taxonomy" id="29920"/>
    <lineage>
        <taxon>Eukaryota</taxon>
        <taxon>Sar</taxon>
        <taxon>Stramenopiles</taxon>
        <taxon>Oomycota</taxon>
        <taxon>Peronosporomycetes</taxon>
        <taxon>Peronosporales</taxon>
        <taxon>Peronosporaceae</taxon>
        <taxon>Phytophthora</taxon>
    </lineage>
</organism>
<protein>
    <submittedName>
        <fullName evidence="1">Uncharacterized protein</fullName>
    </submittedName>
</protein>
<dbReference type="EMBL" id="RCMK01001075">
    <property type="protein sequence ID" value="KAG2902805.1"/>
    <property type="molecule type" value="Genomic_DNA"/>
</dbReference>
<evidence type="ECO:0000313" key="1">
    <source>
        <dbReference type="EMBL" id="KAG2902805.1"/>
    </source>
</evidence>
<reference evidence="1" key="1">
    <citation type="submission" date="2018-10" db="EMBL/GenBank/DDBJ databases">
        <title>Effector identification in a new, highly contiguous assembly of the strawberry crown rot pathogen Phytophthora cactorum.</title>
        <authorList>
            <person name="Armitage A.D."/>
            <person name="Nellist C.F."/>
            <person name="Bates H."/>
            <person name="Vickerstaff R.J."/>
            <person name="Harrison R.J."/>
        </authorList>
    </citation>
    <scope>NUCLEOTIDE SEQUENCE</scope>
    <source>
        <strain evidence="1">4040</strain>
    </source>
</reference>
<dbReference type="Proteomes" id="UP000736787">
    <property type="component" value="Unassembled WGS sequence"/>
</dbReference>
<dbReference type="AlphaFoldDB" id="A0A8T1BHH9"/>
<dbReference type="VEuPathDB" id="FungiDB:PC110_g19638"/>
<evidence type="ECO:0000313" key="2">
    <source>
        <dbReference type="Proteomes" id="UP000736787"/>
    </source>
</evidence>
<comment type="caution">
    <text evidence="1">The sequence shown here is derived from an EMBL/GenBank/DDBJ whole genome shotgun (WGS) entry which is preliminary data.</text>
</comment>
<accession>A0A8T1BHH9</accession>
<sequence length="243" mass="26038">MIAPDTACVVVGESGGVPEYAEVVNEASAVCETKDEDVNTIDNGDACQKQCYDEEGVEYGNGSYVTSNYYPMDEYVNEYGTSYGCGEHNVGRYVERDGVNAAATTEEKPLSEDLVALADVVERESLLATDSGPRAWEGPEFGEQMPVMEAVVAATENVSETASGPSTAVPVEINTTIATSVGVGVVSKSYMERIGGLVAVRVNAIRSTNRGSWNEPLVRREVVFENFRLEMGINNNSGLGHAR</sequence>
<gene>
    <name evidence="1" type="ORF">PC117_g21395</name>
</gene>
<name>A0A8T1BHH9_9STRA</name>